<dbReference type="GO" id="GO:0016020">
    <property type="term" value="C:membrane"/>
    <property type="evidence" value="ECO:0007669"/>
    <property type="project" value="InterPro"/>
</dbReference>
<dbReference type="SMART" id="SM00382">
    <property type="entry name" value="AAA"/>
    <property type="match status" value="1"/>
</dbReference>
<keyword evidence="2" id="KW-0813">Transport</keyword>
<evidence type="ECO:0000313" key="7">
    <source>
        <dbReference type="EMBL" id="VFK11759.1"/>
    </source>
</evidence>
<feature type="domain" description="ABC transporter" evidence="6">
    <location>
        <begin position="17"/>
        <end position="258"/>
    </location>
</feature>
<reference evidence="7" key="1">
    <citation type="submission" date="2019-02" db="EMBL/GenBank/DDBJ databases">
        <authorList>
            <person name="Gruber-Vodicka R. H."/>
            <person name="Seah K. B. B."/>
        </authorList>
    </citation>
    <scope>NUCLEOTIDE SEQUENCE</scope>
    <source>
        <strain evidence="7">BECK_S313</strain>
    </source>
</reference>
<dbReference type="GO" id="GO:0005524">
    <property type="term" value="F:ATP binding"/>
    <property type="evidence" value="ECO:0007669"/>
    <property type="project" value="UniProtKB-KW"/>
</dbReference>
<dbReference type="Pfam" id="PF14524">
    <property type="entry name" value="Wzt_C"/>
    <property type="match status" value="1"/>
</dbReference>
<dbReference type="EMBL" id="CAADFK010000024">
    <property type="protein sequence ID" value="VFK11759.1"/>
    <property type="molecule type" value="Genomic_DNA"/>
</dbReference>
<dbReference type="SUPFAM" id="SSF52540">
    <property type="entry name" value="P-loop containing nucleoside triphosphate hydrolases"/>
    <property type="match status" value="1"/>
</dbReference>
<gene>
    <name evidence="7" type="ORF">BECKLPF1236B_GA0070989_102416</name>
</gene>
<evidence type="ECO:0000256" key="2">
    <source>
        <dbReference type="ARBA" id="ARBA00022448"/>
    </source>
</evidence>
<dbReference type="PROSITE" id="PS50893">
    <property type="entry name" value="ABC_TRANSPORTER_2"/>
    <property type="match status" value="1"/>
</dbReference>
<protein>
    <submittedName>
        <fullName evidence="7">Lipopolysaccharide transport system ATP-binding protein</fullName>
    </submittedName>
</protein>
<keyword evidence="3" id="KW-0547">Nucleotide-binding</keyword>
<dbReference type="InterPro" id="IPR027417">
    <property type="entry name" value="P-loop_NTPase"/>
</dbReference>
<dbReference type="InterPro" id="IPR015860">
    <property type="entry name" value="ABC_transpr_TagH-like"/>
</dbReference>
<feature type="region of interest" description="Disordered" evidence="5">
    <location>
        <begin position="257"/>
        <end position="311"/>
    </location>
</feature>
<dbReference type="InterPro" id="IPR003593">
    <property type="entry name" value="AAA+_ATPase"/>
</dbReference>
<comment type="similarity">
    <text evidence="1">Belongs to the ABC transporter superfamily.</text>
</comment>
<dbReference type="Gene3D" id="2.70.50.60">
    <property type="entry name" value="abc- transporter (atp binding component) like domain"/>
    <property type="match status" value="1"/>
</dbReference>
<keyword evidence="4 7" id="KW-0067">ATP-binding</keyword>
<dbReference type="GO" id="GO:0016887">
    <property type="term" value="F:ATP hydrolysis activity"/>
    <property type="evidence" value="ECO:0007669"/>
    <property type="project" value="InterPro"/>
</dbReference>
<dbReference type="InterPro" id="IPR050683">
    <property type="entry name" value="Bact_Polysacc_Export_ATP-bd"/>
</dbReference>
<feature type="compositionally biased region" description="Polar residues" evidence="5">
    <location>
        <begin position="264"/>
        <end position="288"/>
    </location>
</feature>
<evidence type="ECO:0000259" key="6">
    <source>
        <dbReference type="PROSITE" id="PS50893"/>
    </source>
</evidence>
<dbReference type="InterPro" id="IPR003439">
    <property type="entry name" value="ABC_transporter-like_ATP-bd"/>
</dbReference>
<proteinExistence type="inferred from homology"/>
<dbReference type="CDD" id="cd03220">
    <property type="entry name" value="ABC_KpsT_Wzt"/>
    <property type="match status" value="1"/>
</dbReference>
<dbReference type="Gene3D" id="3.40.50.300">
    <property type="entry name" value="P-loop containing nucleotide triphosphate hydrolases"/>
    <property type="match status" value="1"/>
</dbReference>
<evidence type="ECO:0000256" key="4">
    <source>
        <dbReference type="ARBA" id="ARBA00022840"/>
    </source>
</evidence>
<dbReference type="Pfam" id="PF00005">
    <property type="entry name" value="ABC_tran"/>
    <property type="match status" value="1"/>
</dbReference>
<dbReference type="AlphaFoldDB" id="A0A450W419"/>
<dbReference type="PANTHER" id="PTHR46743:SF2">
    <property type="entry name" value="TEICHOIC ACIDS EXPORT ATP-BINDING PROTEIN TAGH"/>
    <property type="match status" value="1"/>
</dbReference>
<organism evidence="7">
    <name type="scientific">Candidatus Kentrum sp. LPFa</name>
    <dbReference type="NCBI Taxonomy" id="2126335"/>
    <lineage>
        <taxon>Bacteria</taxon>
        <taxon>Pseudomonadati</taxon>
        <taxon>Pseudomonadota</taxon>
        <taxon>Gammaproteobacteria</taxon>
        <taxon>Candidatus Kentrum</taxon>
    </lineage>
</organism>
<evidence type="ECO:0000256" key="5">
    <source>
        <dbReference type="SAM" id="MobiDB-lite"/>
    </source>
</evidence>
<name>A0A450W419_9GAMM</name>
<accession>A0A450W419</accession>
<dbReference type="GO" id="GO:0140359">
    <property type="term" value="F:ABC-type transporter activity"/>
    <property type="evidence" value="ECO:0007669"/>
    <property type="project" value="InterPro"/>
</dbReference>
<dbReference type="InterPro" id="IPR029439">
    <property type="entry name" value="Wzt_C"/>
</dbReference>
<dbReference type="CDD" id="cd10147">
    <property type="entry name" value="Wzt_C-like"/>
    <property type="match status" value="1"/>
</dbReference>
<evidence type="ECO:0000256" key="3">
    <source>
        <dbReference type="ARBA" id="ARBA00022741"/>
    </source>
</evidence>
<sequence length="467" mass="51518">MLSKRNHPQGLPSDVSIRADNICKRYALYDRPVDRLREALWRGKRGFSKEISVLEEISFEIERGETVGIIGRNGAGKSTLLQIIAGILQPSAGKVQVAGRIAPLIELGTGFNPEFTGRDNVFAYSSLLGMNQQEIEGKFDDIAKFADIGEYIERPVKTYSSGMHARLAFAVAIHVDPEILIVDEILSVGDAPFQRKCLNRFYEIKESGCTILIVAHDQYLIRSLCAKALYLKGGRQAGFGSASEITALYLEDISPKASPDDRVTSQTPTLVEADNGTSPENGEPSTSTHEGDRPTALEEGEQSPTPSSAASSFGQLFTITGVYLWRGEERVEQVRTGDTLRLTMRFAALSDELPEAISFVFNLYTHDGFYVCGSTTLMEGHAPYKAGREGQVSITFPNIALLAGKYIWRVAINDHGGILVHTDAKGVCPFKVVDDFHSVGLYDMQRRWEILIDGQYIQRSIPNHAQH</sequence>
<dbReference type="PANTHER" id="PTHR46743">
    <property type="entry name" value="TEICHOIC ACIDS EXPORT ATP-BINDING PROTEIN TAGH"/>
    <property type="match status" value="1"/>
</dbReference>
<evidence type="ECO:0000256" key="1">
    <source>
        <dbReference type="ARBA" id="ARBA00005417"/>
    </source>
</evidence>
<feature type="compositionally biased region" description="Polar residues" evidence="5">
    <location>
        <begin position="302"/>
        <end position="311"/>
    </location>
</feature>